<name>A0ABT2QHD7_9EURY</name>
<reference evidence="5 6" key="1">
    <citation type="submission" date="2022-09" db="EMBL/GenBank/DDBJ databases">
        <title>Enrichment on poylsaccharides allowed isolation of novel metabolic and taxonomic groups of Haloarchaea.</title>
        <authorList>
            <person name="Sorokin D.Y."/>
            <person name="Elcheninov A.G."/>
            <person name="Khizhniak T.V."/>
            <person name="Kolganova T.V."/>
            <person name="Kublanov I.V."/>
        </authorList>
    </citation>
    <scope>NUCLEOTIDE SEQUENCE [LARGE SCALE GENOMIC DNA]</scope>
    <source>
        <strain evidence="5 6">AArc-m2/3/4</strain>
    </source>
</reference>
<dbReference type="Proteomes" id="UP001320972">
    <property type="component" value="Unassembled WGS sequence"/>
</dbReference>
<evidence type="ECO:0000313" key="6">
    <source>
        <dbReference type="Proteomes" id="UP001320972"/>
    </source>
</evidence>
<keyword evidence="5" id="KW-0969">Cilium</keyword>
<feature type="domain" description="Archaeal flagella protein FlaD/E" evidence="4">
    <location>
        <begin position="278"/>
        <end position="369"/>
    </location>
</feature>
<feature type="region of interest" description="Disordered" evidence="3">
    <location>
        <begin position="16"/>
        <end position="98"/>
    </location>
</feature>
<comment type="subcellular location">
    <subcellularLocation>
        <location evidence="1">Archaeal flagellum</location>
    </subcellularLocation>
</comment>
<feature type="compositionally biased region" description="Acidic residues" evidence="3">
    <location>
        <begin position="89"/>
        <end position="98"/>
    </location>
</feature>
<gene>
    <name evidence="5" type="ORF">OB955_16340</name>
</gene>
<evidence type="ECO:0000313" key="5">
    <source>
        <dbReference type="EMBL" id="MCU4974296.1"/>
    </source>
</evidence>
<evidence type="ECO:0000256" key="2">
    <source>
        <dbReference type="ARBA" id="ARBA00022440"/>
    </source>
</evidence>
<organism evidence="5 6">
    <name type="scientific">Natronoglomus mannanivorans</name>
    <dbReference type="NCBI Taxonomy" id="2979990"/>
    <lineage>
        <taxon>Archaea</taxon>
        <taxon>Methanobacteriati</taxon>
        <taxon>Methanobacteriota</taxon>
        <taxon>Stenosarchaea group</taxon>
        <taxon>Halobacteria</taxon>
        <taxon>Halobacteriales</taxon>
        <taxon>Natrialbaceae</taxon>
        <taxon>Natronoglomus</taxon>
    </lineage>
</organism>
<evidence type="ECO:0000256" key="1">
    <source>
        <dbReference type="ARBA" id="ARBA00004618"/>
    </source>
</evidence>
<feature type="compositionally biased region" description="Low complexity" evidence="3">
    <location>
        <begin position="35"/>
        <end position="61"/>
    </location>
</feature>
<dbReference type="Pfam" id="PF04659">
    <property type="entry name" value="Arch_fla_DE"/>
    <property type="match status" value="1"/>
</dbReference>
<keyword evidence="5" id="KW-0282">Flagellum</keyword>
<dbReference type="PANTHER" id="PTHR40698">
    <property type="entry name" value="FLAGELLA-RELATED PROTEIN E-RELATED-RELATED"/>
    <property type="match status" value="1"/>
</dbReference>
<comment type="caution">
    <text evidence="5">The sequence shown here is derived from an EMBL/GenBank/DDBJ whole genome shotgun (WGS) entry which is preliminary data.</text>
</comment>
<keyword evidence="2" id="KW-0974">Archaeal flagellum</keyword>
<dbReference type="PANTHER" id="PTHR40698:SF1">
    <property type="entry name" value="FLAGELLA-RELATED PROTEIN D-RELATED"/>
    <property type="match status" value="1"/>
</dbReference>
<accession>A0ABT2QHD7</accession>
<keyword evidence="6" id="KW-1185">Reference proteome</keyword>
<feature type="region of interest" description="Disordered" evidence="3">
    <location>
        <begin position="210"/>
        <end position="280"/>
    </location>
</feature>
<dbReference type="RefSeq" id="WP_338008443.1">
    <property type="nucleotide sequence ID" value="NZ_JAOPKB010000011.1"/>
</dbReference>
<keyword evidence="5" id="KW-0966">Cell projection</keyword>
<dbReference type="Pfam" id="PF05377">
    <property type="entry name" value="FlaC_arch"/>
    <property type="match status" value="1"/>
</dbReference>
<protein>
    <submittedName>
        <fullName evidence="5">Flagella accessory C family protein</fullName>
    </submittedName>
</protein>
<dbReference type="EMBL" id="JAOPKB010000011">
    <property type="protein sequence ID" value="MCU4974296.1"/>
    <property type="molecule type" value="Genomic_DNA"/>
</dbReference>
<evidence type="ECO:0000256" key="3">
    <source>
        <dbReference type="SAM" id="MobiDB-lite"/>
    </source>
</evidence>
<evidence type="ECO:0000259" key="4">
    <source>
        <dbReference type="Pfam" id="PF04659"/>
    </source>
</evidence>
<dbReference type="InterPro" id="IPR052494">
    <property type="entry name" value="Flagella_assembly_related"/>
</dbReference>
<dbReference type="InterPro" id="IPR006752">
    <property type="entry name" value="Arch_fla_DE"/>
</dbReference>
<feature type="region of interest" description="Disordered" evidence="3">
    <location>
        <begin position="151"/>
        <end position="198"/>
    </location>
</feature>
<proteinExistence type="predicted"/>
<dbReference type="InterPro" id="IPR009205">
    <property type="entry name" value="FlaC_arc"/>
</dbReference>
<feature type="compositionally biased region" description="Acidic residues" evidence="3">
    <location>
        <begin position="259"/>
        <end position="278"/>
    </location>
</feature>
<feature type="compositionally biased region" description="Basic and acidic residues" evidence="3">
    <location>
        <begin position="236"/>
        <end position="247"/>
    </location>
</feature>
<sequence>MNLGLENIRDLFERFLSDTGGRRGRGREQAREEGAQGVDADVAAGQGQGQGQNPETPQGQTDPTADPGMPGGQTAQASSVERPERPDSADLDDDEVVDDLYHRIETLEDELESNGNQLGTIQDSQEHVADKVDDVDDTIRQLLGIYDQVTNDVNPFTGDGEEKGGFGVFGADDDGEGFGLGERRDREESADRDDETVSFADLKGAIEDAAAAQDDAREPTGQKISFDEETYIGGDDSERGLEDDTHVEVQPTGGVGSDGESESEGENEDETETEDADDVTLHTLADTYATDIIVFEWLAELVRTGGPAATLRAISYYHEIGWIDADVKQHLESVLSGPDLDIHVDPATTPDELTAEDHADSYTYIMKLHEVHETRQEVES</sequence>